<accession>A0ABP0IPP6</accession>
<feature type="transmembrane region" description="Helical" evidence="1">
    <location>
        <begin position="147"/>
        <end position="166"/>
    </location>
</feature>
<evidence type="ECO:0000313" key="3">
    <source>
        <dbReference type="Proteomes" id="UP001642484"/>
    </source>
</evidence>
<gene>
    <name evidence="2" type="ORF">CCMP2556_LOCUS7722</name>
</gene>
<keyword evidence="1" id="KW-0812">Transmembrane</keyword>
<organism evidence="2 3">
    <name type="scientific">Durusdinium trenchii</name>
    <dbReference type="NCBI Taxonomy" id="1381693"/>
    <lineage>
        <taxon>Eukaryota</taxon>
        <taxon>Sar</taxon>
        <taxon>Alveolata</taxon>
        <taxon>Dinophyceae</taxon>
        <taxon>Suessiales</taxon>
        <taxon>Symbiodiniaceae</taxon>
        <taxon>Durusdinium</taxon>
    </lineage>
</organism>
<evidence type="ECO:0000313" key="2">
    <source>
        <dbReference type="EMBL" id="CAK9004563.1"/>
    </source>
</evidence>
<dbReference type="Proteomes" id="UP001642484">
    <property type="component" value="Unassembled WGS sequence"/>
</dbReference>
<feature type="transmembrane region" description="Helical" evidence="1">
    <location>
        <begin position="217"/>
        <end position="234"/>
    </location>
</feature>
<keyword evidence="3" id="KW-1185">Reference proteome</keyword>
<keyword evidence="1" id="KW-0472">Membrane</keyword>
<reference evidence="2 3" key="1">
    <citation type="submission" date="2024-02" db="EMBL/GenBank/DDBJ databases">
        <authorList>
            <person name="Chen Y."/>
            <person name="Shah S."/>
            <person name="Dougan E. K."/>
            <person name="Thang M."/>
            <person name="Chan C."/>
        </authorList>
    </citation>
    <scope>NUCLEOTIDE SEQUENCE [LARGE SCALE GENOMIC DNA]</scope>
</reference>
<dbReference type="EMBL" id="CAXAMN010003425">
    <property type="protein sequence ID" value="CAK9004563.1"/>
    <property type="molecule type" value="Genomic_DNA"/>
</dbReference>
<evidence type="ECO:0000256" key="1">
    <source>
        <dbReference type="SAM" id="Phobius"/>
    </source>
</evidence>
<proteinExistence type="predicted"/>
<protein>
    <submittedName>
        <fullName evidence="2">Uncharacterized protein</fullName>
    </submittedName>
</protein>
<feature type="transmembrane region" description="Helical" evidence="1">
    <location>
        <begin position="117"/>
        <end position="141"/>
    </location>
</feature>
<comment type="caution">
    <text evidence="2">The sequence shown here is derived from an EMBL/GenBank/DDBJ whole genome shotgun (WGS) entry which is preliminary data.</text>
</comment>
<name>A0ABP0IPP6_9DINO</name>
<keyword evidence="1" id="KW-1133">Transmembrane helix</keyword>
<sequence length="473" mass="50728">MAEILSGRSSGPVETSLRARKACAGLDVVLSTLPKMETDHVSHTEGVVCLVQDVTALKASLAASARVAKEMRRLLDGESKALVEEAMEMLQQMGGEAQQKVDELRELNECTVHVRNFVAVLGLAFSPLIMVLLFGLSFLLALTAANYGAPMFFVWLSGFCGLYTFAVSRAPRERRSAKEDVGEGFYARVRRYAAKLKEEASIYDDPPRRAAFCQMPWLAAVALLGLETSVAASSGYMWEFLQAFLCMALTSVASGLALHRSATGRSLFDRLDPPGATDAELLAATLARCPWVWQALAALAVLAEPLVEESSPSAVELQAMGEEQLQKASGYLCKVESLRTKLQRKSSKVLDTAVSIEKVLGGTAAEREESMKDLSQKAASNVKGLACAATKLLGVGPQEGEEREEMKAVASASGNLVAGAVGLALPLGSRDDGAASKYLHVGYRAGCGTESGSGRQICRMRMTRNLKVKDLYC</sequence>